<evidence type="ECO:0000313" key="1">
    <source>
        <dbReference type="EMBL" id="CAD8120351.1"/>
    </source>
</evidence>
<dbReference type="Proteomes" id="UP000692954">
    <property type="component" value="Unassembled WGS sequence"/>
</dbReference>
<sequence length="145" mass="17278">MWRQYFILKIEECDNNNLYHNCNQCQTTCDKNCLYCDGGICVKYFKGYRYEQSTQKYIQFCENEIKKIQFVKMEIIYQMMDTINVNQIVNLIVLNVVLKGALIVIQQDANQIMNIIISKLCYLSQYEQCNDANNIQYDGCYLFQF</sequence>
<dbReference type="EMBL" id="CAJJDN010000125">
    <property type="protein sequence ID" value="CAD8120351.1"/>
    <property type="molecule type" value="Genomic_DNA"/>
</dbReference>
<comment type="caution">
    <text evidence="1">The sequence shown here is derived from an EMBL/GenBank/DDBJ whole genome shotgun (WGS) entry which is preliminary data.</text>
</comment>
<gene>
    <name evidence="1" type="ORF">PSON_ATCC_30995.1.T1250168</name>
</gene>
<protein>
    <submittedName>
        <fullName evidence="1">Uncharacterized protein</fullName>
    </submittedName>
</protein>
<accession>A0A8S1QXC9</accession>
<keyword evidence="2" id="KW-1185">Reference proteome</keyword>
<name>A0A8S1QXC9_9CILI</name>
<dbReference type="AlphaFoldDB" id="A0A8S1QXC9"/>
<reference evidence="1" key="1">
    <citation type="submission" date="2021-01" db="EMBL/GenBank/DDBJ databases">
        <authorList>
            <consortium name="Genoscope - CEA"/>
            <person name="William W."/>
        </authorList>
    </citation>
    <scope>NUCLEOTIDE SEQUENCE</scope>
</reference>
<organism evidence="1 2">
    <name type="scientific">Paramecium sonneborni</name>
    <dbReference type="NCBI Taxonomy" id="65129"/>
    <lineage>
        <taxon>Eukaryota</taxon>
        <taxon>Sar</taxon>
        <taxon>Alveolata</taxon>
        <taxon>Ciliophora</taxon>
        <taxon>Intramacronucleata</taxon>
        <taxon>Oligohymenophorea</taxon>
        <taxon>Peniculida</taxon>
        <taxon>Parameciidae</taxon>
        <taxon>Paramecium</taxon>
    </lineage>
</organism>
<dbReference type="OrthoDB" id="311367at2759"/>
<proteinExistence type="predicted"/>
<evidence type="ECO:0000313" key="2">
    <source>
        <dbReference type="Proteomes" id="UP000692954"/>
    </source>
</evidence>